<evidence type="ECO:0000313" key="1">
    <source>
        <dbReference type="EMBL" id="EFL51993.1"/>
    </source>
</evidence>
<protein>
    <recommendedName>
        <fullName evidence="3">DUF429 domain-containing protein</fullName>
    </recommendedName>
</protein>
<comment type="caution">
    <text evidence="1">The sequence shown here is derived from an EMBL/GenBank/DDBJ whole genome shotgun (WGS) entry which is preliminary data.</text>
</comment>
<reference evidence="1 2" key="1">
    <citation type="submission" date="2010-08" db="EMBL/GenBank/DDBJ databases">
        <title>The draft genome of Desulfovibrio fructosovorans JJ.</title>
        <authorList>
            <consortium name="US DOE Joint Genome Institute (JGI-PGF)"/>
            <person name="Lucas S."/>
            <person name="Copeland A."/>
            <person name="Lapidus A."/>
            <person name="Cheng J.-F."/>
            <person name="Bruce D."/>
            <person name="Goodwin L."/>
            <person name="Pitluck S."/>
            <person name="Land M.L."/>
            <person name="Hauser L."/>
            <person name="Chang Y.-J."/>
            <person name="Jeffries C."/>
            <person name="Wall J.D."/>
            <person name="Stahl D.A."/>
            <person name="Arkin A.P."/>
            <person name="Dehal P."/>
            <person name="Stolyar S.M."/>
            <person name="Hazen T.C."/>
            <person name="Woyke T.J."/>
        </authorList>
    </citation>
    <scope>NUCLEOTIDE SEQUENCE [LARGE SCALE GENOMIC DNA]</scope>
    <source>
        <strain evidence="1 2">JJ</strain>
    </source>
</reference>
<dbReference type="OrthoDB" id="7388866at2"/>
<evidence type="ECO:0008006" key="3">
    <source>
        <dbReference type="Google" id="ProtNLM"/>
    </source>
</evidence>
<dbReference type="RefSeq" id="WP_005991995.1">
    <property type="nucleotide sequence ID" value="NZ_AECZ01000006.1"/>
</dbReference>
<organism evidence="1 2">
    <name type="scientific">Solidesulfovibrio fructosivorans JJ]</name>
    <dbReference type="NCBI Taxonomy" id="596151"/>
    <lineage>
        <taxon>Bacteria</taxon>
        <taxon>Pseudomonadati</taxon>
        <taxon>Thermodesulfobacteriota</taxon>
        <taxon>Desulfovibrionia</taxon>
        <taxon>Desulfovibrionales</taxon>
        <taxon>Desulfovibrionaceae</taxon>
        <taxon>Solidesulfovibrio</taxon>
    </lineage>
</organism>
<name>E1JU63_SOLFR</name>
<dbReference type="eggNOG" id="ENOG502Z8PI">
    <property type="taxonomic scope" value="Bacteria"/>
</dbReference>
<gene>
    <name evidence="1" type="ORF">DesfrDRAFT_1162</name>
</gene>
<dbReference type="EMBL" id="AECZ01000006">
    <property type="protein sequence ID" value="EFL51993.1"/>
    <property type="molecule type" value="Genomic_DNA"/>
</dbReference>
<proteinExistence type="predicted"/>
<accession>E1JU63</accession>
<sequence length="270" mass="30032">MHEKTLAAKPRPAFGRAIGIDYSGAATAETGLAGLRVYTAQGTAPPTEAHTPEYGRKHWSRRELAVWLTQRLGEDVPTIVGIDHGFSFPLPYFERYGSPRDWPAFLDDFQAFWPTDAPSVTVQQIRDGAYGKEGTRPGNARWRRLSEIRTGRAKSVFHFDVPGSVAKSTHAGLPWLRFLRRELGDRVHFWPFDGWDFPSGKSVVAECYPALWSRSFPREGRTQDQQDAYSLAAWLRRADADGALAACCRPALTASERATAAIEGWILGVA</sequence>
<dbReference type="STRING" id="596151.DesfrDRAFT_1162"/>
<evidence type="ECO:0000313" key="2">
    <source>
        <dbReference type="Proteomes" id="UP000006250"/>
    </source>
</evidence>
<keyword evidence="2" id="KW-1185">Reference proteome</keyword>
<dbReference type="AlphaFoldDB" id="E1JU63"/>
<dbReference type="Proteomes" id="UP000006250">
    <property type="component" value="Unassembled WGS sequence"/>
</dbReference>